<evidence type="ECO:0000313" key="1">
    <source>
        <dbReference type="EMBL" id="RDY10861.1"/>
    </source>
</evidence>
<comment type="caution">
    <text evidence="1">The sequence shown here is derived from an EMBL/GenBank/DDBJ whole genome shotgun (WGS) entry which is preliminary data.</text>
</comment>
<dbReference type="OrthoDB" id="1422241at2759"/>
<name>A0A371I749_MUCPR</name>
<evidence type="ECO:0000313" key="2">
    <source>
        <dbReference type="Proteomes" id="UP000257109"/>
    </source>
</evidence>
<keyword evidence="2" id="KW-1185">Reference proteome</keyword>
<dbReference type="EMBL" id="QJKJ01000757">
    <property type="protein sequence ID" value="RDY10861.1"/>
    <property type="molecule type" value="Genomic_DNA"/>
</dbReference>
<accession>A0A371I749</accession>
<reference evidence="1" key="1">
    <citation type="submission" date="2018-05" db="EMBL/GenBank/DDBJ databases">
        <title>Draft genome of Mucuna pruriens seed.</title>
        <authorList>
            <person name="Nnadi N.E."/>
            <person name="Vos R."/>
            <person name="Hasami M.H."/>
            <person name="Devisetty U.K."/>
            <person name="Aguiy J.C."/>
        </authorList>
    </citation>
    <scope>NUCLEOTIDE SEQUENCE [LARGE SCALE GENOMIC DNA]</scope>
    <source>
        <strain evidence="1">JCA_2017</strain>
    </source>
</reference>
<proteinExistence type="predicted"/>
<organism evidence="1 2">
    <name type="scientific">Mucuna pruriens</name>
    <name type="common">Velvet bean</name>
    <name type="synonym">Dolichos pruriens</name>
    <dbReference type="NCBI Taxonomy" id="157652"/>
    <lineage>
        <taxon>Eukaryota</taxon>
        <taxon>Viridiplantae</taxon>
        <taxon>Streptophyta</taxon>
        <taxon>Embryophyta</taxon>
        <taxon>Tracheophyta</taxon>
        <taxon>Spermatophyta</taxon>
        <taxon>Magnoliopsida</taxon>
        <taxon>eudicotyledons</taxon>
        <taxon>Gunneridae</taxon>
        <taxon>Pentapetalae</taxon>
        <taxon>rosids</taxon>
        <taxon>fabids</taxon>
        <taxon>Fabales</taxon>
        <taxon>Fabaceae</taxon>
        <taxon>Papilionoideae</taxon>
        <taxon>50 kb inversion clade</taxon>
        <taxon>NPAAA clade</taxon>
        <taxon>indigoferoid/millettioid clade</taxon>
        <taxon>Phaseoleae</taxon>
        <taxon>Mucuna</taxon>
    </lineage>
</organism>
<protein>
    <submittedName>
        <fullName evidence="1">Uncharacterized protein</fullName>
    </submittedName>
</protein>
<gene>
    <name evidence="1" type="ORF">CR513_04533</name>
</gene>
<dbReference type="Proteomes" id="UP000257109">
    <property type="component" value="Unassembled WGS sequence"/>
</dbReference>
<sequence>MSMFKLSFIQLLPKDWSPVLDNMDNNDKILKELATPDVIYHLKSRLIHLLPKFHSLASEDSHKHLKEFHVVCSTMRPHMAYTK</sequence>
<dbReference type="AlphaFoldDB" id="A0A371I749"/>
<feature type="non-terminal residue" evidence="1">
    <location>
        <position position="1"/>
    </location>
</feature>